<sequence>MTSTTTPLHGNTPYSPVVQFPNSLNSSYMNLSNLNVLQSNMPQAPINSSSTGTLQKVASVPLNRHSRSRAIFVAVLISVAVLLSPYWIVDRGQPASLVVAPPTLVYVPARPDRRVVWDSLLKIGSQSSNGARSSVKQHHPRSDDVARRGGGRGGVRIMFLGDSITEGGAANTTHPRKHPNGSCSYRFSFLAHIAAPGGRRSAAAVRALAANNSSRTTSLSSKRLSPHHISTVGPFSSNCGDVVVPDKCFGTLRKSWGNDKGLGLYDMSTRSIHWRRHASVSGVTALGLIRHREAWQKRDTCYGKSGILKEAPALPPIVLAMENTYRMAFPQRVNVSDVAVWAASYEPHLVLVLLGTNDLRWGRDWTEILYESLPAVLHEVLWAADRRVSPLLASSTQQADDDPGPADAATPLSDPAVIGRRPSRSLSSGHHSINGQYKPSSTTVCSTFAVLSTLYPRTEYAAELEAFNMALRGIQRRRQTGVGLMCPTPDAFLHEHALSLMSGETFLLCHPCIRVIDGGAPVVEATGATMPKSEFLLKYTFDGLHPNDEGDDQLGLRMANLLMTL</sequence>
<dbReference type="AlphaFoldDB" id="A0A0S4JJ64"/>
<dbReference type="Proteomes" id="UP000051952">
    <property type="component" value="Unassembled WGS sequence"/>
</dbReference>
<name>A0A0S4JJ64_BODSA</name>
<dbReference type="PANTHER" id="PTHR30383:SF5">
    <property type="entry name" value="SGNH HYDROLASE-TYPE ESTERASE DOMAIN-CONTAINING PROTEIN"/>
    <property type="match status" value="1"/>
</dbReference>
<evidence type="ECO:0000313" key="4">
    <source>
        <dbReference type="Proteomes" id="UP000051952"/>
    </source>
</evidence>
<evidence type="ECO:0000256" key="1">
    <source>
        <dbReference type="SAM" id="MobiDB-lite"/>
    </source>
</evidence>
<feature type="region of interest" description="Disordered" evidence="1">
    <location>
        <begin position="393"/>
        <end position="440"/>
    </location>
</feature>
<dbReference type="VEuPathDB" id="TriTrypDB:BSAL_15565"/>
<dbReference type="InterPro" id="IPR051532">
    <property type="entry name" value="Ester_Hydrolysis_Enzymes"/>
</dbReference>
<dbReference type="PANTHER" id="PTHR30383">
    <property type="entry name" value="THIOESTERASE 1/PROTEASE 1/LYSOPHOSPHOLIPASE L1"/>
    <property type="match status" value="1"/>
</dbReference>
<keyword evidence="2" id="KW-1133">Transmembrane helix</keyword>
<organism evidence="3 4">
    <name type="scientific">Bodo saltans</name>
    <name type="common">Flagellated protozoan</name>
    <dbReference type="NCBI Taxonomy" id="75058"/>
    <lineage>
        <taxon>Eukaryota</taxon>
        <taxon>Discoba</taxon>
        <taxon>Euglenozoa</taxon>
        <taxon>Kinetoplastea</taxon>
        <taxon>Metakinetoplastina</taxon>
        <taxon>Eubodonida</taxon>
        <taxon>Bodonidae</taxon>
        <taxon>Bodo</taxon>
    </lineage>
</organism>
<reference evidence="4" key="1">
    <citation type="submission" date="2015-09" db="EMBL/GenBank/DDBJ databases">
        <authorList>
            <consortium name="Pathogen Informatics"/>
        </authorList>
    </citation>
    <scope>NUCLEOTIDE SEQUENCE [LARGE SCALE GENOMIC DNA]</scope>
    <source>
        <strain evidence="4">Lake Konstanz</strain>
    </source>
</reference>
<dbReference type="EMBL" id="CYKH01001645">
    <property type="protein sequence ID" value="CUG88469.1"/>
    <property type="molecule type" value="Genomic_DNA"/>
</dbReference>
<feature type="transmembrane region" description="Helical" evidence="2">
    <location>
        <begin position="70"/>
        <end position="89"/>
    </location>
</feature>
<gene>
    <name evidence="3" type="ORF">BSAL_15565</name>
</gene>
<evidence type="ECO:0000256" key="2">
    <source>
        <dbReference type="SAM" id="Phobius"/>
    </source>
</evidence>
<keyword evidence="2 3" id="KW-0812">Transmembrane</keyword>
<dbReference type="GO" id="GO:0004622">
    <property type="term" value="F:phosphatidylcholine lysophospholipase activity"/>
    <property type="evidence" value="ECO:0007669"/>
    <property type="project" value="TreeGrafter"/>
</dbReference>
<keyword evidence="4" id="KW-1185">Reference proteome</keyword>
<feature type="compositionally biased region" description="Polar residues" evidence="1">
    <location>
        <begin position="424"/>
        <end position="440"/>
    </location>
</feature>
<proteinExistence type="predicted"/>
<feature type="region of interest" description="Disordered" evidence="1">
    <location>
        <begin position="126"/>
        <end position="154"/>
    </location>
</feature>
<dbReference type="InterPro" id="IPR036514">
    <property type="entry name" value="SGNH_hydro_sf"/>
</dbReference>
<accession>A0A0S4JJ64</accession>
<protein>
    <submittedName>
        <fullName evidence="3">Transmembrane protein, putative</fullName>
    </submittedName>
</protein>
<dbReference type="Gene3D" id="3.40.50.1110">
    <property type="entry name" value="SGNH hydrolase"/>
    <property type="match status" value="1"/>
</dbReference>
<keyword evidence="2" id="KW-0472">Membrane</keyword>
<dbReference type="SUPFAM" id="SSF52266">
    <property type="entry name" value="SGNH hydrolase"/>
    <property type="match status" value="2"/>
</dbReference>
<evidence type="ECO:0000313" key="3">
    <source>
        <dbReference type="EMBL" id="CUG88469.1"/>
    </source>
</evidence>